<evidence type="ECO:0000256" key="10">
    <source>
        <dbReference type="ARBA" id="ARBA00069127"/>
    </source>
</evidence>
<comment type="similarity">
    <text evidence="1 11">Belongs to the protein prenyltransferase subunit beta family.</text>
</comment>
<evidence type="ECO:0000256" key="1">
    <source>
        <dbReference type="ARBA" id="ARBA00010497"/>
    </source>
</evidence>
<comment type="cofactor">
    <cofactor evidence="11">
        <name>Zn(2+)</name>
        <dbReference type="ChEBI" id="CHEBI:29105"/>
    </cofactor>
    <text evidence="11">Binds 1 zinc ion per subunit.</text>
</comment>
<accession>A0A8H2WQL3</accession>
<evidence type="ECO:0000259" key="12">
    <source>
        <dbReference type="Pfam" id="PF00432"/>
    </source>
</evidence>
<dbReference type="EMBL" id="CAJMWS010000303">
    <property type="protein sequence ID" value="CAE6400857.1"/>
    <property type="molecule type" value="Genomic_DNA"/>
</dbReference>
<evidence type="ECO:0000256" key="11">
    <source>
        <dbReference type="RuleBase" id="RU365076"/>
    </source>
</evidence>
<dbReference type="InterPro" id="IPR045089">
    <property type="entry name" value="PGGT1B-like"/>
</dbReference>
<comment type="subunit">
    <text evidence="2">Heterodimer of an alpha and a beta subunit.</text>
</comment>
<keyword evidence="6 11" id="KW-0479">Metal-binding</keyword>
<dbReference type="PANTHER" id="PTHR11774">
    <property type="entry name" value="GERANYLGERANYL TRANSFERASE TYPE BETA SUBUNIT"/>
    <property type="match status" value="1"/>
</dbReference>
<evidence type="ECO:0000256" key="9">
    <source>
        <dbReference type="ARBA" id="ARBA00047658"/>
    </source>
</evidence>
<evidence type="ECO:0000256" key="4">
    <source>
        <dbReference type="ARBA" id="ARBA00022602"/>
    </source>
</evidence>
<dbReference type="CDD" id="cd02894">
    <property type="entry name" value="GGTase-II"/>
    <property type="match status" value="1"/>
</dbReference>
<dbReference type="SUPFAM" id="SSF48239">
    <property type="entry name" value="Terpenoid cyclases/Protein prenyltransferases"/>
    <property type="match status" value="1"/>
</dbReference>
<evidence type="ECO:0000313" key="13">
    <source>
        <dbReference type="EMBL" id="CAE6400857.1"/>
    </source>
</evidence>
<gene>
    <name evidence="13" type="ORF">RDB_LOCUS55832</name>
</gene>
<dbReference type="GO" id="GO:0046872">
    <property type="term" value="F:metal ion binding"/>
    <property type="evidence" value="ECO:0007669"/>
    <property type="project" value="UniProtKB-KW"/>
</dbReference>
<dbReference type="EC" id="2.5.1.60" evidence="3 11"/>
<dbReference type="InterPro" id="IPR008930">
    <property type="entry name" value="Terpenoid_cyclase/PrenylTrfase"/>
</dbReference>
<dbReference type="PANTHER" id="PTHR11774:SF11">
    <property type="entry name" value="GERANYLGERANYL TRANSFERASE TYPE-2 SUBUNIT BETA"/>
    <property type="match status" value="1"/>
</dbReference>
<proteinExistence type="inferred from homology"/>
<dbReference type="GO" id="GO:0004663">
    <property type="term" value="F:Rab geranylgeranyltransferase activity"/>
    <property type="evidence" value="ECO:0007669"/>
    <property type="project" value="UniProtKB-UniRule"/>
</dbReference>
<evidence type="ECO:0000256" key="7">
    <source>
        <dbReference type="ARBA" id="ARBA00022737"/>
    </source>
</evidence>
<keyword evidence="4 11" id="KW-0637">Prenyltransferase</keyword>
<dbReference type="AlphaFoldDB" id="A0A8H2WQL3"/>
<dbReference type="GO" id="GO:0072657">
    <property type="term" value="P:protein localization to membrane"/>
    <property type="evidence" value="ECO:0007669"/>
    <property type="project" value="UniProtKB-ARBA"/>
</dbReference>
<dbReference type="InterPro" id="IPR026873">
    <property type="entry name" value="Ptb1"/>
</dbReference>
<dbReference type="GO" id="GO:0005968">
    <property type="term" value="C:Rab-protein geranylgeranyltransferase complex"/>
    <property type="evidence" value="ECO:0007669"/>
    <property type="project" value="UniProtKB-UniRule"/>
</dbReference>
<name>A0A8H2WQL3_9AGAM</name>
<dbReference type="InterPro" id="IPR001330">
    <property type="entry name" value="Prenyltrans"/>
</dbReference>
<evidence type="ECO:0000256" key="3">
    <source>
        <dbReference type="ARBA" id="ARBA00012656"/>
    </source>
</evidence>
<dbReference type="Gene3D" id="1.50.10.20">
    <property type="match status" value="1"/>
</dbReference>
<feature type="domain" description="Prenyltransferase alpha-alpha toroid" evidence="12">
    <location>
        <begin position="8"/>
        <end position="305"/>
    </location>
</feature>
<keyword evidence="7" id="KW-0677">Repeat</keyword>
<keyword evidence="8 11" id="KW-0862">Zinc</keyword>
<keyword evidence="5 11" id="KW-0808">Transferase</keyword>
<evidence type="ECO:0000256" key="2">
    <source>
        <dbReference type="ARBA" id="ARBA00011355"/>
    </source>
</evidence>
<evidence type="ECO:0000256" key="8">
    <source>
        <dbReference type="ARBA" id="ARBA00022833"/>
    </source>
</evidence>
<evidence type="ECO:0000313" key="14">
    <source>
        <dbReference type="Proteomes" id="UP000663846"/>
    </source>
</evidence>
<dbReference type="Pfam" id="PF00432">
    <property type="entry name" value="Prenyltrans"/>
    <property type="match status" value="1"/>
</dbReference>
<dbReference type="Proteomes" id="UP000663846">
    <property type="component" value="Unassembled WGS sequence"/>
</dbReference>
<reference evidence="13" key="1">
    <citation type="submission" date="2021-01" db="EMBL/GenBank/DDBJ databases">
        <authorList>
            <person name="Kaushik A."/>
        </authorList>
    </citation>
    <scope>NUCLEOTIDE SEQUENCE</scope>
    <source>
        <strain evidence="13">AG1-1C</strain>
    </source>
</reference>
<protein>
    <recommendedName>
        <fullName evidence="10 11">Geranylgeranyl transferase type-2 subunit beta</fullName>
        <ecNumber evidence="3 11">2.5.1.60</ecNumber>
    </recommendedName>
</protein>
<dbReference type="FunFam" id="1.50.10.20:FF:000012">
    <property type="entry name" value="Geranylgeranyl transferase type-2 subunit beta"/>
    <property type="match status" value="1"/>
</dbReference>
<organism evidence="13 14">
    <name type="scientific">Rhizoctonia solani</name>
    <dbReference type="NCBI Taxonomy" id="456999"/>
    <lineage>
        <taxon>Eukaryota</taxon>
        <taxon>Fungi</taxon>
        <taxon>Dikarya</taxon>
        <taxon>Basidiomycota</taxon>
        <taxon>Agaricomycotina</taxon>
        <taxon>Agaricomycetes</taxon>
        <taxon>Cantharellales</taxon>
        <taxon>Ceratobasidiaceae</taxon>
        <taxon>Rhizoctonia</taxon>
    </lineage>
</organism>
<evidence type="ECO:0000256" key="5">
    <source>
        <dbReference type="ARBA" id="ARBA00022679"/>
    </source>
</evidence>
<comment type="caution">
    <text evidence="13">The sequence shown here is derived from an EMBL/GenBank/DDBJ whole genome shotgun (WGS) entry which is preliminary data.</text>
</comment>
<evidence type="ECO:0000256" key="6">
    <source>
        <dbReference type="ARBA" id="ARBA00022723"/>
    </source>
</evidence>
<sequence length="329" mass="36307">MSMTVLGLQKHIDYVQKLGKNQDLAYYLTSHLRLNAVYWGFTAVSIMGQPTALDRDEMIEFVMSCWNEKEGGFGTFPGHDAHALSTLSAIQILIMQNATDKLDKTRPHLIVDILSLQSPDGSFAGDKWGEIDTRFGLCATMALSLLGSLSKLDIERTIGYIRKCRNFDGGFGPCEGGESHAAQVYVCLGTLAILDKLDEVDQPTLAWWLAERQLPNGGLNGRPEKLEDVCYSFWVLSSLAILRKLHWIDADALTKFILSAQDPETGGIADRPGDMADVFHTIFGVAGLSLLGYPGLVDLDPVYCMPAAIIEKLGLRKDWRALPRRLSAE</sequence>
<comment type="function">
    <text evidence="11">Catalyzes the transfer of a geranylgeranyl moiety from geranylgeranyl diphosphate to both cysteines of proteins with the C-terminal sequence -XXCC, -XCXC and -CCXX.</text>
</comment>
<comment type="catalytic activity">
    <reaction evidence="9 11">
        <text>geranylgeranyl diphosphate + L-cysteinyl-[protein] = S-geranylgeranyl-L-cysteinyl-[protein] + diphosphate</text>
        <dbReference type="Rhea" id="RHEA:21240"/>
        <dbReference type="Rhea" id="RHEA-COMP:10131"/>
        <dbReference type="Rhea" id="RHEA-COMP:11537"/>
        <dbReference type="ChEBI" id="CHEBI:29950"/>
        <dbReference type="ChEBI" id="CHEBI:33019"/>
        <dbReference type="ChEBI" id="CHEBI:57533"/>
        <dbReference type="ChEBI" id="CHEBI:86021"/>
        <dbReference type="EC" id="2.5.1.60"/>
    </reaction>
</comment>